<keyword evidence="3" id="KW-0687">Ribonucleoprotein</keyword>
<dbReference type="EMBL" id="SZYD01000016">
    <property type="protein sequence ID" value="KAD3336087.1"/>
    <property type="molecule type" value="Genomic_DNA"/>
</dbReference>
<dbReference type="InterPro" id="IPR001377">
    <property type="entry name" value="Ribosomal_eS6"/>
</dbReference>
<comment type="similarity">
    <text evidence="1">Belongs to the eukaryotic ribosomal protein eS6 family.</text>
</comment>
<accession>A0A5N6M6N6</accession>
<dbReference type="OrthoDB" id="1692684at2759"/>
<dbReference type="AlphaFoldDB" id="A0A5N6M6N6"/>
<comment type="caution">
    <text evidence="4">The sequence shown here is derived from an EMBL/GenBank/DDBJ whole genome shotgun (WGS) entry which is preliminary data.</text>
</comment>
<organism evidence="4 5">
    <name type="scientific">Mikania micrantha</name>
    <name type="common">bitter vine</name>
    <dbReference type="NCBI Taxonomy" id="192012"/>
    <lineage>
        <taxon>Eukaryota</taxon>
        <taxon>Viridiplantae</taxon>
        <taxon>Streptophyta</taxon>
        <taxon>Embryophyta</taxon>
        <taxon>Tracheophyta</taxon>
        <taxon>Spermatophyta</taxon>
        <taxon>Magnoliopsida</taxon>
        <taxon>eudicotyledons</taxon>
        <taxon>Gunneridae</taxon>
        <taxon>Pentapetalae</taxon>
        <taxon>asterids</taxon>
        <taxon>campanulids</taxon>
        <taxon>Asterales</taxon>
        <taxon>Asteraceae</taxon>
        <taxon>Asteroideae</taxon>
        <taxon>Heliantheae alliance</taxon>
        <taxon>Eupatorieae</taxon>
        <taxon>Mikania</taxon>
    </lineage>
</organism>
<evidence type="ECO:0000256" key="1">
    <source>
        <dbReference type="ARBA" id="ARBA00009312"/>
    </source>
</evidence>
<reference evidence="4 5" key="1">
    <citation type="submission" date="2019-05" db="EMBL/GenBank/DDBJ databases">
        <title>Mikania micrantha, genome provides insights into the molecular mechanism of rapid growth.</title>
        <authorList>
            <person name="Liu B."/>
        </authorList>
    </citation>
    <scope>NUCLEOTIDE SEQUENCE [LARGE SCALE GENOMIC DNA]</scope>
    <source>
        <strain evidence="4">NLD-2019</strain>
        <tissue evidence="4">Leaf</tissue>
    </source>
</reference>
<gene>
    <name evidence="4" type="ORF">E3N88_31606</name>
</gene>
<dbReference type="GO" id="GO:0005840">
    <property type="term" value="C:ribosome"/>
    <property type="evidence" value="ECO:0007669"/>
    <property type="project" value="UniProtKB-KW"/>
</dbReference>
<evidence type="ECO:0000313" key="4">
    <source>
        <dbReference type="EMBL" id="KAD3336087.1"/>
    </source>
</evidence>
<evidence type="ECO:0008006" key="6">
    <source>
        <dbReference type="Google" id="ProtNLM"/>
    </source>
</evidence>
<keyword evidence="2" id="KW-0689">Ribosomal protein</keyword>
<sequence length="125" mass="14374">MDFKGYVFKIMGGCDKQVFSMKQGVLTPDMFVFYLFEVGTPCLRGYGMRNSERRRKSVRGCIVSQDLSVLNLLIVNKGENDLPGLTNVDKPTMRDPKQSRLVLYMVDIMRSFRAKSYVNEMLIND</sequence>
<dbReference type="Proteomes" id="UP000326396">
    <property type="component" value="Linkage Group LG6"/>
</dbReference>
<dbReference type="GO" id="GO:0003735">
    <property type="term" value="F:structural constituent of ribosome"/>
    <property type="evidence" value="ECO:0007669"/>
    <property type="project" value="InterPro"/>
</dbReference>
<evidence type="ECO:0000313" key="5">
    <source>
        <dbReference type="Proteomes" id="UP000326396"/>
    </source>
</evidence>
<dbReference type="SMART" id="SM01405">
    <property type="entry name" value="Ribosomal_S6e"/>
    <property type="match status" value="1"/>
</dbReference>
<keyword evidence="5" id="KW-1185">Reference proteome</keyword>
<proteinExistence type="inferred from homology"/>
<protein>
    <recommendedName>
        <fullName evidence="6">40S ribosomal protein S6</fullName>
    </recommendedName>
</protein>
<evidence type="ECO:0000256" key="3">
    <source>
        <dbReference type="ARBA" id="ARBA00023274"/>
    </source>
</evidence>
<evidence type="ECO:0000256" key="2">
    <source>
        <dbReference type="ARBA" id="ARBA00022980"/>
    </source>
</evidence>
<dbReference type="GO" id="GO:0006412">
    <property type="term" value="P:translation"/>
    <property type="evidence" value="ECO:0007669"/>
    <property type="project" value="InterPro"/>
</dbReference>
<dbReference type="PANTHER" id="PTHR11502">
    <property type="entry name" value="40S RIBOSOMAL PROTEIN S6"/>
    <property type="match status" value="1"/>
</dbReference>
<name>A0A5N6M6N6_9ASTR</name>
<dbReference type="Pfam" id="PF01092">
    <property type="entry name" value="Ribosomal_S6e"/>
    <property type="match status" value="1"/>
</dbReference>
<dbReference type="GO" id="GO:1990904">
    <property type="term" value="C:ribonucleoprotein complex"/>
    <property type="evidence" value="ECO:0007669"/>
    <property type="project" value="UniProtKB-KW"/>
</dbReference>